<dbReference type="InterPro" id="IPR026104">
    <property type="entry name" value="ZNF_C2HC_dom_1C"/>
</dbReference>
<feature type="region of interest" description="Disordered" evidence="7">
    <location>
        <begin position="690"/>
        <end position="709"/>
    </location>
</feature>
<evidence type="ECO:0000256" key="7">
    <source>
        <dbReference type="SAM" id="MobiDB-lite"/>
    </source>
</evidence>
<feature type="domain" description="C2HC/C3H-type" evidence="8">
    <location>
        <begin position="872"/>
        <end position="901"/>
    </location>
</feature>
<dbReference type="Gene3D" id="3.30.160.60">
    <property type="entry name" value="Classic Zinc Finger"/>
    <property type="match status" value="1"/>
</dbReference>
<feature type="compositionally biased region" description="Polar residues" evidence="7">
    <location>
        <begin position="185"/>
        <end position="196"/>
    </location>
</feature>
<sequence>MVTRPHYDTPPGVSLNPKSKWMMENLRLMSPPDSSTNLEELARFQQKQLQEKEQKLLQLYDQQQQRAHQVAQRGSAGSNGSTGSGKNSIITTTGSVRQLFEERRQQSNVKGIDKSYPLDPLRSKKKPTGQAVNGRRNNAQPAKRGTTRTNGTVQAANNNRAAAVSRESYASSRSSSNSYKDSSIQRESFTRESYASSRGDYDEPNESSRQQLNGHAKHYEINIDEVIDNEAMERNRLLAKFHQVDVDKRRHFDIESDDIPGDENYFGSRRSSLDPPRNTAAALKSNNNARKSNALTAATVAPVTAAVAAAVNATKKPAIPTGARQSTVMKTTKSASLKIRKKAPLSRKTVLEGRPRSTSLSKINPAKNSTRKQEDAMSKSVGSWDREMDWNTLKSTSLIFEMIRKASKLGQIGGDSDKIGKVRKIVTKIENSIPSTSNANAEAAGNTEPAEKSSTEADINNQQQQPSTSAITDSDLCKSDAAREAIEVSATSREILLRNIQSEDEGDGLLSIRGKRESSVEQPSEYQEIVVANQTIEKRAENRPKRVRRASFELKRMMFEQIQGRESFQRYDSVESALRHFDSIVGSEPVLTREPDNSQMDRSTFRLCSKDAIKKNSGRGFERHTSAWSIRTLKDSAYRHVKNPVAAKRAFARRGKKLLEARDSIELARVPVKTKLPACRRKILLVSNSRPAENDDTAPVKSQSFRSREGRVARLKSLFSREQTPKNHDFSPSTTRNSTSDYKAKKNVAPYPSSKSPDNLSEKSRASGSLKFLGRLSGSNGELENGFSTAARKSKVSAVDGLMDDNDEKQSGYVAAAPRTTSSLSSNSSVGTNRSHGSTASRPTGKPKAAPPTPAARSTPSSKGSAASNDDSLSTCKICNRRFATDRIGLHEQICAKTSQKKRKQFDALTHRVKGTELESFVQKPVKKQGKAAAKPAAASVEPSKSNWRRKHEDFINAIRSAKQMQAHLASGGKLSDLPPPPPSDTSDYIQCPHCSRKFNQGAAERHIPKCANMQHNKPNPRAPPRSRR</sequence>
<dbReference type="InParanoid" id="A0A7M7QEM1"/>
<feature type="region of interest" description="Disordered" evidence="7">
    <location>
        <begin position="966"/>
        <end position="992"/>
    </location>
</feature>
<evidence type="ECO:0000256" key="3">
    <source>
        <dbReference type="ARBA" id="ARBA00022771"/>
    </source>
</evidence>
<keyword evidence="10" id="KW-1185">Reference proteome</keyword>
<dbReference type="OrthoDB" id="10255185at2759"/>
<dbReference type="GO" id="GO:0008270">
    <property type="term" value="F:zinc ion binding"/>
    <property type="evidence" value="ECO:0007669"/>
    <property type="project" value="UniProtKB-KW"/>
</dbReference>
<evidence type="ECO:0000256" key="6">
    <source>
        <dbReference type="PROSITE-ProRule" id="PRU01371"/>
    </source>
</evidence>
<dbReference type="AlphaFoldDB" id="A0A7M7QEM1"/>
<dbReference type="PANTHER" id="PTHR14649">
    <property type="entry name" value="ZINC FINGER C2HC DOMAIN-CONTAINING PROTEIN 1C"/>
    <property type="match status" value="1"/>
</dbReference>
<dbReference type="KEGG" id="nvi:103315966"/>
<feature type="region of interest" description="Disordered" evidence="7">
    <location>
        <begin position="433"/>
        <end position="476"/>
    </location>
</feature>
<dbReference type="Pfam" id="PF13913">
    <property type="entry name" value="zf-C2HC_2"/>
    <property type="match status" value="2"/>
</dbReference>
<feature type="compositionally biased region" description="Polar residues" evidence="7">
    <location>
        <begin position="323"/>
        <end position="335"/>
    </location>
</feature>
<keyword evidence="4" id="KW-0862">Zinc</keyword>
<evidence type="ECO:0000313" key="10">
    <source>
        <dbReference type="Proteomes" id="UP000002358"/>
    </source>
</evidence>
<feature type="region of interest" description="Disordered" evidence="7">
    <location>
        <begin position="926"/>
        <end position="947"/>
    </location>
</feature>
<proteinExistence type="inferred from homology"/>
<evidence type="ECO:0000259" key="8">
    <source>
        <dbReference type="PROSITE" id="PS52027"/>
    </source>
</evidence>
<dbReference type="PROSITE" id="PS52027">
    <property type="entry name" value="ZF_C2HC_C3H"/>
    <property type="match status" value="2"/>
</dbReference>
<dbReference type="Proteomes" id="UP000002358">
    <property type="component" value="Chromosome 4"/>
</dbReference>
<feature type="compositionally biased region" description="Low complexity" evidence="7">
    <location>
        <begin position="155"/>
        <end position="182"/>
    </location>
</feature>
<accession>A0A7M7QEM1</accession>
<evidence type="ECO:0000256" key="4">
    <source>
        <dbReference type="ARBA" id="ARBA00022833"/>
    </source>
</evidence>
<evidence type="ECO:0000313" key="9">
    <source>
        <dbReference type="EnsemblMetazoa" id="XP_031785417"/>
    </source>
</evidence>
<feature type="compositionally biased region" description="Low complexity" evidence="7">
    <location>
        <begin position="819"/>
        <end position="835"/>
    </location>
</feature>
<evidence type="ECO:0000256" key="1">
    <source>
        <dbReference type="ARBA" id="ARBA00010843"/>
    </source>
</evidence>
<organism evidence="9 10">
    <name type="scientific">Nasonia vitripennis</name>
    <name type="common">Parasitic wasp</name>
    <dbReference type="NCBI Taxonomy" id="7425"/>
    <lineage>
        <taxon>Eukaryota</taxon>
        <taxon>Metazoa</taxon>
        <taxon>Ecdysozoa</taxon>
        <taxon>Arthropoda</taxon>
        <taxon>Hexapoda</taxon>
        <taxon>Insecta</taxon>
        <taxon>Pterygota</taxon>
        <taxon>Neoptera</taxon>
        <taxon>Endopterygota</taxon>
        <taxon>Hymenoptera</taxon>
        <taxon>Apocrita</taxon>
        <taxon>Proctotrupomorpha</taxon>
        <taxon>Chalcidoidea</taxon>
        <taxon>Pteromalidae</taxon>
        <taxon>Pteromalinae</taxon>
        <taxon>Nasonia</taxon>
    </lineage>
</organism>
<feature type="region of interest" description="Disordered" evidence="7">
    <location>
        <begin position="102"/>
        <end position="210"/>
    </location>
</feature>
<keyword evidence="3 6" id="KW-0863">Zinc-finger</keyword>
<feature type="compositionally biased region" description="Polar residues" evidence="7">
    <location>
        <begin position="456"/>
        <end position="472"/>
    </location>
</feature>
<feature type="region of interest" description="Disordered" evidence="7">
    <location>
        <begin position="812"/>
        <end position="872"/>
    </location>
</feature>
<feature type="domain" description="C2HC/C3H-type" evidence="8">
    <location>
        <begin position="988"/>
        <end position="1017"/>
    </location>
</feature>
<dbReference type="InterPro" id="IPR049899">
    <property type="entry name" value="Znf_C2HC_C3H"/>
</dbReference>
<protein>
    <recommendedName>
        <fullName evidence="8">C2HC/C3H-type domain-containing protein</fullName>
    </recommendedName>
</protein>
<dbReference type="FunCoup" id="A0A7M7QEM1">
    <property type="interactions" value="9"/>
</dbReference>
<feature type="region of interest" description="Disordered" evidence="7">
    <location>
        <begin position="323"/>
        <end position="380"/>
    </location>
</feature>
<keyword evidence="5" id="KW-0175">Coiled coil</keyword>
<evidence type="ECO:0000256" key="2">
    <source>
        <dbReference type="ARBA" id="ARBA00022723"/>
    </source>
</evidence>
<evidence type="ECO:0000256" key="5">
    <source>
        <dbReference type="ARBA" id="ARBA00023054"/>
    </source>
</evidence>
<keyword evidence="2" id="KW-0479">Metal-binding</keyword>
<dbReference type="RefSeq" id="XP_031785417.1">
    <property type="nucleotide sequence ID" value="XM_031929557.1"/>
</dbReference>
<dbReference type="GeneID" id="103315966"/>
<dbReference type="SMR" id="A0A7M7QEM1"/>
<feature type="compositionally biased region" description="Polar residues" evidence="7">
    <location>
        <begin position="730"/>
        <end position="741"/>
    </location>
</feature>
<feature type="region of interest" description="Disordered" evidence="7">
    <location>
        <begin position="65"/>
        <end position="89"/>
    </location>
</feature>
<comment type="similarity">
    <text evidence="1">Belongs to the ZC2HC1 family.</text>
</comment>
<feature type="region of interest" description="Disordered" evidence="7">
    <location>
        <begin position="1006"/>
        <end position="1029"/>
    </location>
</feature>
<dbReference type="EnsemblMetazoa" id="XM_031929557">
    <property type="protein sequence ID" value="XP_031785417"/>
    <property type="gene ID" value="LOC103315966"/>
</dbReference>
<feature type="region of interest" description="Disordered" evidence="7">
    <location>
        <begin position="717"/>
        <end position="765"/>
    </location>
</feature>
<dbReference type="PANTHER" id="PTHR14649:SF1">
    <property type="entry name" value="ZINC FINGER C2HC DOMAIN-CONTAINING PROTEIN 1C"/>
    <property type="match status" value="1"/>
</dbReference>
<feature type="compositionally biased region" description="Low complexity" evidence="7">
    <location>
        <begin position="931"/>
        <end position="946"/>
    </location>
</feature>
<name>A0A7M7QEM1_NASVI</name>
<reference evidence="9" key="1">
    <citation type="submission" date="2021-01" db="UniProtKB">
        <authorList>
            <consortium name="EnsemblMetazoa"/>
        </authorList>
    </citation>
    <scope>IDENTIFICATION</scope>
</reference>
<feature type="compositionally biased region" description="Polar residues" evidence="7">
    <location>
        <begin position="356"/>
        <end position="368"/>
    </location>
</feature>